<dbReference type="SMART" id="SM00220">
    <property type="entry name" value="S_TKc"/>
    <property type="match status" value="1"/>
</dbReference>
<sequence>MDHPNVLKFYSWYEASANLWLVLEEIRWPYYGRIVNYLKIQFMILPGPCQSLAVLHSKGIIYCDLKPSNILLDENGRTKLCDFGLARKLSDISKTPSSSLPQAKRGTPFYMAPELFDDEGVHSYASDFWALGCVLYECYTGRPPFVEKEFTQLVKSILSDPTPPLPGNPSRPFVNLINSLLVKDPAERIQWTELCGHDFWRTKITLVPLPPQLAFDNMIELSTKPCLLERNGDKSLQNKIPPKHHVKDVKGALKQDNNSILESRGRETPVKGMSRGGRTQIKVSGRVVDEKQKDPPKTTRGFNLLRLSRIANTSSTPGDKFSSQDHYQGKMEEIENKTPPFGSPPVVNTPAADEPKTPDGDSSAEHIEEAVPPSSVSPQLKLQRIGEGSGSVLDSDSTKASNNISQVLWHPSDLSVRPVMPSRKDNKLTEVIPSLPFEALQASDFARMPKEKQNVIRYLETLSSNADASNILTNGPIMLLVKMLRQSKASALRVQLASLVGLLIRHLTFIEDDLANSGILGSLADGLRDKQEKVRRLSMAALGEFLFYISTQNDHSRNNNPPESPSKDTKSTSGWQVLNTLISLVSSILRKGEDDVTQPCALRTTENISSQGRQWAARFTSQDVIRKQESIRLSAGSCLVRLVHFSPANIELVTERLSFKDIVSGLLKGTPREQQISLNLLNMAMLEAIYRNLFPGLVSLIEQGSEVLKGKTLIFVAFLCKNGRKWLPHFLCNAKLLSAVDRLAKDKGNFVRQCLDAFVNVVAATIPGLLDTITLDIQQMIGGTRHGHISAFSSRAAPKTNVHMFPIVLHLLGSSSFERKVVDHQLLQQLTNLSKLVESPFQSVTEEPPTILENPIMFVRKILPSLIVLYKGKKDGNARFSCLKLLFDIILIFLNEPFDEQRSEDLMSISNAHFLPLYPTLIEDEDPIPMYAQKLLVMFIEFNYIKISDILHQKTISQCLHFLPGDLSFANVNNVKLCLALTSALEMESKLLSQLKVVGSIGNLLEFVCAKNMEDFLEPTLGLCRAFLLRSTSSRKGFYYSKEPDLLSDGIAETKGATDQQQSISDIMDFGSNVGVFLELSGYHETNVADIAYECIGHLSLVLRMLHALSYSCRQYLSEAMILSISIPEISRTEAIVSELKSSAMPDLANAASIVALELQRLPRCI</sequence>
<dbReference type="Proteomes" id="UP000811609">
    <property type="component" value="Chromosome 2"/>
</dbReference>
<dbReference type="PROSITE" id="PS50011">
    <property type="entry name" value="PROTEIN_KINASE_DOM"/>
    <property type="match status" value="1"/>
</dbReference>
<dbReference type="AlphaFoldDB" id="A0A8T1RA54"/>
<reference evidence="3" key="1">
    <citation type="submission" date="2020-12" db="EMBL/GenBank/DDBJ databases">
        <title>WGS assembly of Carya illinoinensis cv. Pawnee.</title>
        <authorList>
            <person name="Platts A."/>
            <person name="Shu S."/>
            <person name="Wright S."/>
            <person name="Barry K."/>
            <person name="Edger P."/>
            <person name="Pires J.C."/>
            <person name="Schmutz J."/>
        </authorList>
    </citation>
    <scope>NUCLEOTIDE SEQUENCE</scope>
    <source>
        <tissue evidence="3">Leaf</tissue>
    </source>
</reference>
<keyword evidence="4" id="KW-1185">Reference proteome</keyword>
<gene>
    <name evidence="3" type="ORF">CIPAW_02G087200</name>
</gene>
<feature type="region of interest" description="Disordered" evidence="1">
    <location>
        <begin position="553"/>
        <end position="572"/>
    </location>
</feature>
<dbReference type="GO" id="GO:0000914">
    <property type="term" value="P:phragmoplast assembly"/>
    <property type="evidence" value="ECO:0007669"/>
    <property type="project" value="InterPro"/>
</dbReference>
<feature type="compositionally biased region" description="Basic and acidic residues" evidence="1">
    <location>
        <begin position="287"/>
        <end position="297"/>
    </location>
</feature>
<evidence type="ECO:0000313" key="3">
    <source>
        <dbReference type="EMBL" id="KAG6664350.1"/>
    </source>
</evidence>
<dbReference type="PANTHER" id="PTHR46562">
    <property type="entry name" value="SERINE/THREONINE-KINASE ULK4-LIKE PROTEIN-RELATED"/>
    <property type="match status" value="1"/>
</dbReference>
<feature type="domain" description="Protein kinase" evidence="2">
    <location>
        <begin position="1"/>
        <end position="200"/>
    </location>
</feature>
<dbReference type="InterPro" id="IPR056980">
    <property type="entry name" value="ARM_RUK"/>
</dbReference>
<dbReference type="GO" id="GO:0008017">
    <property type="term" value="F:microtubule binding"/>
    <property type="evidence" value="ECO:0007669"/>
    <property type="project" value="InterPro"/>
</dbReference>
<evidence type="ECO:0000313" key="4">
    <source>
        <dbReference type="Proteomes" id="UP000811609"/>
    </source>
</evidence>
<dbReference type="InterPro" id="IPR000719">
    <property type="entry name" value="Prot_kinase_dom"/>
</dbReference>
<dbReference type="InterPro" id="IPR056981">
    <property type="entry name" value="HEAT_ULK4_RUNKEL"/>
</dbReference>
<proteinExistence type="predicted"/>
<dbReference type="InterPro" id="IPR044591">
    <property type="entry name" value="RUK"/>
</dbReference>
<name>A0A8T1RA54_CARIL</name>
<organism evidence="3 4">
    <name type="scientific">Carya illinoinensis</name>
    <name type="common">Pecan</name>
    <dbReference type="NCBI Taxonomy" id="32201"/>
    <lineage>
        <taxon>Eukaryota</taxon>
        <taxon>Viridiplantae</taxon>
        <taxon>Streptophyta</taxon>
        <taxon>Embryophyta</taxon>
        <taxon>Tracheophyta</taxon>
        <taxon>Spermatophyta</taxon>
        <taxon>Magnoliopsida</taxon>
        <taxon>eudicotyledons</taxon>
        <taxon>Gunneridae</taxon>
        <taxon>Pentapetalae</taxon>
        <taxon>rosids</taxon>
        <taxon>fabids</taxon>
        <taxon>Fagales</taxon>
        <taxon>Juglandaceae</taxon>
        <taxon>Carya</taxon>
    </lineage>
</organism>
<evidence type="ECO:0000259" key="2">
    <source>
        <dbReference type="PROSITE" id="PS50011"/>
    </source>
</evidence>
<dbReference type="Pfam" id="PF23606">
    <property type="entry name" value="HEAT_ULK4"/>
    <property type="match status" value="1"/>
</dbReference>
<dbReference type="PANTHER" id="PTHR46562:SF1">
    <property type="entry name" value="SERINE_THREONINE-PROTEIN KINASE ULK4"/>
    <property type="match status" value="1"/>
</dbReference>
<feature type="compositionally biased region" description="Basic and acidic residues" evidence="1">
    <location>
        <begin position="327"/>
        <end position="336"/>
    </location>
</feature>
<evidence type="ECO:0000256" key="1">
    <source>
        <dbReference type="SAM" id="MobiDB-lite"/>
    </source>
</evidence>
<dbReference type="GO" id="GO:0004672">
    <property type="term" value="F:protein kinase activity"/>
    <property type="evidence" value="ECO:0007669"/>
    <property type="project" value="InterPro"/>
</dbReference>
<protein>
    <recommendedName>
        <fullName evidence="2">Protein kinase domain-containing protein</fullName>
    </recommendedName>
</protein>
<feature type="compositionally biased region" description="Basic and acidic residues" evidence="1">
    <location>
        <begin position="353"/>
        <end position="369"/>
    </location>
</feature>
<accession>A0A8T1RA54</accession>
<dbReference type="Pfam" id="PF00069">
    <property type="entry name" value="Pkinase"/>
    <property type="match status" value="1"/>
</dbReference>
<feature type="region of interest" description="Disordered" evidence="1">
    <location>
        <begin position="256"/>
        <end position="398"/>
    </location>
</feature>
<dbReference type="EMBL" id="CM031810">
    <property type="protein sequence ID" value="KAG6664350.1"/>
    <property type="molecule type" value="Genomic_DNA"/>
</dbReference>
<dbReference type="GO" id="GO:0005524">
    <property type="term" value="F:ATP binding"/>
    <property type="evidence" value="ECO:0007669"/>
    <property type="project" value="InterPro"/>
</dbReference>
<comment type="caution">
    <text evidence="3">The sequence shown here is derived from an EMBL/GenBank/DDBJ whole genome shotgun (WGS) entry which is preliminary data.</text>
</comment>
<dbReference type="Pfam" id="PF24970">
    <property type="entry name" value="ARM_RUK"/>
    <property type="match status" value="2"/>
</dbReference>
<dbReference type="PROSITE" id="PS00108">
    <property type="entry name" value="PROTEIN_KINASE_ST"/>
    <property type="match status" value="1"/>
</dbReference>
<dbReference type="InterPro" id="IPR008271">
    <property type="entry name" value="Ser/Thr_kinase_AS"/>
</dbReference>